<gene>
    <name evidence="2" type="ORF">Godav_002802</name>
</gene>
<accession>A0A7J8SXA0</accession>
<reference evidence="2 3" key="1">
    <citation type="journal article" date="2019" name="Genome Biol. Evol.">
        <title>Insights into the evolution of the New World diploid cottons (Gossypium, subgenus Houzingenia) based on genome sequencing.</title>
        <authorList>
            <person name="Grover C.E."/>
            <person name="Arick M.A. 2nd"/>
            <person name="Thrash A."/>
            <person name="Conover J.L."/>
            <person name="Sanders W.S."/>
            <person name="Peterson D.G."/>
            <person name="Frelichowski J.E."/>
            <person name="Scheffler J.A."/>
            <person name="Scheffler B.E."/>
            <person name="Wendel J.F."/>
        </authorList>
    </citation>
    <scope>NUCLEOTIDE SEQUENCE [LARGE SCALE GENOMIC DNA]</scope>
    <source>
        <strain evidence="2">27</strain>
        <tissue evidence="2">Leaf</tissue>
    </source>
</reference>
<keyword evidence="1" id="KW-0175">Coiled coil</keyword>
<dbReference type="Proteomes" id="UP000593561">
    <property type="component" value="Unassembled WGS sequence"/>
</dbReference>
<feature type="non-terminal residue" evidence="2">
    <location>
        <position position="40"/>
    </location>
</feature>
<dbReference type="AlphaFoldDB" id="A0A7J8SXA0"/>
<keyword evidence="3" id="KW-1185">Reference proteome</keyword>
<comment type="caution">
    <text evidence="2">The sequence shown here is derived from an EMBL/GenBank/DDBJ whole genome shotgun (WGS) entry which is preliminary data.</text>
</comment>
<dbReference type="EMBL" id="JABFAC010000012">
    <property type="protein sequence ID" value="MBA0630737.1"/>
    <property type="molecule type" value="Genomic_DNA"/>
</dbReference>
<proteinExistence type="predicted"/>
<sequence>MIEKLQEEKIQLKLDVDIQKLKDEKVRKEKNKAEKNLDNL</sequence>
<evidence type="ECO:0000256" key="1">
    <source>
        <dbReference type="SAM" id="Coils"/>
    </source>
</evidence>
<evidence type="ECO:0000313" key="3">
    <source>
        <dbReference type="Proteomes" id="UP000593561"/>
    </source>
</evidence>
<name>A0A7J8SXA0_GOSDV</name>
<feature type="coiled-coil region" evidence="1">
    <location>
        <begin position="2"/>
        <end position="38"/>
    </location>
</feature>
<evidence type="ECO:0000313" key="2">
    <source>
        <dbReference type="EMBL" id="MBA0630737.1"/>
    </source>
</evidence>
<organism evidence="2 3">
    <name type="scientific">Gossypium davidsonii</name>
    <name type="common">Davidson's cotton</name>
    <name type="synonym">Gossypium klotzschianum subsp. davidsonii</name>
    <dbReference type="NCBI Taxonomy" id="34287"/>
    <lineage>
        <taxon>Eukaryota</taxon>
        <taxon>Viridiplantae</taxon>
        <taxon>Streptophyta</taxon>
        <taxon>Embryophyta</taxon>
        <taxon>Tracheophyta</taxon>
        <taxon>Spermatophyta</taxon>
        <taxon>Magnoliopsida</taxon>
        <taxon>eudicotyledons</taxon>
        <taxon>Gunneridae</taxon>
        <taxon>Pentapetalae</taxon>
        <taxon>rosids</taxon>
        <taxon>malvids</taxon>
        <taxon>Malvales</taxon>
        <taxon>Malvaceae</taxon>
        <taxon>Malvoideae</taxon>
        <taxon>Gossypium</taxon>
    </lineage>
</organism>
<protein>
    <submittedName>
        <fullName evidence="2">Uncharacterized protein</fullName>
    </submittedName>
</protein>